<feature type="chain" id="PRO_5025421636" description="T9SS type A sorting domain-containing protein" evidence="1">
    <location>
        <begin position="36"/>
        <end position="144"/>
    </location>
</feature>
<sequence length="144" mass="15670">MKTLSTTYTASNRMRTIIAGLSLAIAVFGAGSASAQNVKLTDNSMLHIHTNDAFKVAVFPVENSSLMKVLFENPTQSKVTMLIKNSKNEVVYTKAIGNGSKFNGKFDVSQMGDGIYTMVIQSSSESYTNTFAVETREERIAKAL</sequence>
<organism evidence="2 3">
    <name type="scientific">Rhodocytophaga rosea</name>
    <dbReference type="NCBI Taxonomy" id="2704465"/>
    <lineage>
        <taxon>Bacteria</taxon>
        <taxon>Pseudomonadati</taxon>
        <taxon>Bacteroidota</taxon>
        <taxon>Cytophagia</taxon>
        <taxon>Cytophagales</taxon>
        <taxon>Rhodocytophagaceae</taxon>
        <taxon>Rhodocytophaga</taxon>
    </lineage>
</organism>
<reference evidence="2 3" key="1">
    <citation type="submission" date="2020-01" db="EMBL/GenBank/DDBJ databases">
        <authorList>
            <person name="Kim M.K."/>
        </authorList>
    </citation>
    <scope>NUCLEOTIDE SEQUENCE [LARGE SCALE GENOMIC DNA]</scope>
    <source>
        <strain evidence="2 3">172606-1</strain>
    </source>
</reference>
<protein>
    <recommendedName>
        <fullName evidence="4">T9SS type A sorting domain-containing protein</fullName>
    </recommendedName>
</protein>
<accession>A0A6C0GDD0</accession>
<evidence type="ECO:0000313" key="2">
    <source>
        <dbReference type="EMBL" id="QHT65961.1"/>
    </source>
</evidence>
<keyword evidence="3" id="KW-1185">Reference proteome</keyword>
<gene>
    <name evidence="2" type="ORF">GXP67_04390</name>
</gene>
<name>A0A6C0GDD0_9BACT</name>
<evidence type="ECO:0008006" key="4">
    <source>
        <dbReference type="Google" id="ProtNLM"/>
    </source>
</evidence>
<dbReference type="Proteomes" id="UP000480178">
    <property type="component" value="Chromosome"/>
</dbReference>
<dbReference type="RefSeq" id="WP_162442034.1">
    <property type="nucleotide sequence ID" value="NZ_CP048222.1"/>
</dbReference>
<dbReference type="EMBL" id="CP048222">
    <property type="protein sequence ID" value="QHT65961.1"/>
    <property type="molecule type" value="Genomic_DNA"/>
</dbReference>
<evidence type="ECO:0000313" key="3">
    <source>
        <dbReference type="Proteomes" id="UP000480178"/>
    </source>
</evidence>
<dbReference type="AlphaFoldDB" id="A0A6C0GDD0"/>
<feature type="signal peptide" evidence="1">
    <location>
        <begin position="1"/>
        <end position="35"/>
    </location>
</feature>
<dbReference type="Gene3D" id="2.60.40.3080">
    <property type="match status" value="1"/>
</dbReference>
<keyword evidence="1" id="KW-0732">Signal</keyword>
<proteinExistence type="predicted"/>
<dbReference type="KEGG" id="rhoz:GXP67_04390"/>
<evidence type="ECO:0000256" key="1">
    <source>
        <dbReference type="SAM" id="SignalP"/>
    </source>
</evidence>